<accession>A0ABY1SMA3</accession>
<evidence type="ECO:0000313" key="3">
    <source>
        <dbReference type="Proteomes" id="UP000198337"/>
    </source>
</evidence>
<dbReference type="InterPro" id="IPR013783">
    <property type="entry name" value="Ig-like_fold"/>
</dbReference>
<evidence type="ECO:0000259" key="1">
    <source>
        <dbReference type="PROSITE" id="PS50093"/>
    </source>
</evidence>
<dbReference type="InterPro" id="IPR035986">
    <property type="entry name" value="PKD_dom_sf"/>
</dbReference>
<dbReference type="Proteomes" id="UP000198337">
    <property type="component" value="Unassembled WGS sequence"/>
</dbReference>
<dbReference type="NCBIfam" id="TIGR04131">
    <property type="entry name" value="Bac_Flav_CTERM"/>
    <property type="match status" value="1"/>
</dbReference>
<dbReference type="Pfam" id="PF13585">
    <property type="entry name" value="CHU_C"/>
    <property type="match status" value="1"/>
</dbReference>
<dbReference type="SUPFAM" id="SSF49299">
    <property type="entry name" value="PKD domain"/>
    <property type="match status" value="1"/>
</dbReference>
<sequence>MAQNEAAIWYFGENAGLDFNSGAPVALTDGAMITQEGCATISDGNGNLLFYTSGVTVWDRTHNPMPNGTGLLGDFSSSQSAIVVPDPGNPDLYYVFTVDDLGGPNGFQYSVVDMTSNGGLGDVTLKNIPLTTPVAEKLTAVEHANGTDIWVLVHTYGNDQFLAYLVTPTGLVTTPVVSAVGENLPLHSGARGVGGYMKISPDGQFLAYVTGTGRDRHLFRFDTLTGQVSDFIELNPYFPASTNTVLNSSYGVEFSTDSSKLYITSSNFYRNWTSEHNIHQFDLSTYSEATILASGVEIAPMRPGPEGAIQLGIDGKIYIAEAYQNALSVINDPNLGGLACNYVPDAVPLASGISRLGLPPFIQSFFVVGLRARNFCLGDATEFEVTSTDPILSIAWDFGDGYTSTLETPIHTYAAAGTYPVSVTVTTTADTKTESKDITIYEVPTANVATNEEVCHVADTFPFDVTTKTAEILGVQDPNDFQLQYFSSATDRDANLDPLTSTEIFDLGTTTIYVKVTNRLNTSCSASTEFDILIKRTPDLLAVPDSTVCDDDGDGLFTFDLSYWDDLIAPAMISVNVSYHASQADADANMNPLPNNYTNTNPTEIIYFRIENATYPECYEVGNFQLEVIDQVIANTPGDLVGCTSYGGYNLDMPSFDSAVLGAQDPNDFSVTYFLSQADADTNSNALTSLHSFDYGTTPVFARVTNNNNQECYATTQFNIIAREAPLVDTITDWTVCDDDTDGFFTFDLSQKNTEIFNGQDETKFEILYFASQADADAGTNALPLNYTNTAATETIFVRFQNSTYTDCYRTGSFVIEVIHGVTANQPADLSICDENNDGQAIFDLTQTETEIIGAQNPNSLNLSYHETQADADSGENPLNADSYLSPSYQNTIYVRVENASDTSCYATTSFDLNIYDTPAVPQVADWQVCDDNNDGIYLFDFSKKETEILSGSTGTNISFYVSQTDAETAQNGITGNYQNISNPQTIYFRLENSNNAQCYSVSSFQLQVFDTPRAYTASDIIICDTDEAGRYYFDLSEKDAEVLNGQDPLYYDVSYHGSENDALNNIAPLSTANYQNTNLNEILWARVQHTDLESCFDVSSFNLIVNPLPQMNMEERYVICPDSPDLILDGGDFESWSWQSSEGVELSTNRNFNVSVLGTYQLIVRKTTNGVRCENSRSFEVLSSGAPESMEVEVNGFSDQIDITVTATGTGPFEYSVDGENYQASNKFVVFPGKHTVFVRDLLECRVISEEIIAIGYQRFFTPNGDGNNEFWNIIGAELYPASRLFIYDRYGKFIVQVSPNSKGWDGSYNGNPLPASDYWFNYQYGTDQTMTGHFTLKR</sequence>
<gene>
    <name evidence="2" type="ORF">SAMN04488009_0172</name>
</gene>
<dbReference type="InterPro" id="IPR022409">
    <property type="entry name" value="PKD/Chitinase_dom"/>
</dbReference>
<dbReference type="Pfam" id="PF18911">
    <property type="entry name" value="PKD_4"/>
    <property type="match status" value="1"/>
</dbReference>
<protein>
    <submittedName>
        <fullName evidence="2">Gliding motility-associated C-terminal domain-containing protein</fullName>
    </submittedName>
</protein>
<dbReference type="EMBL" id="FZNV01000011">
    <property type="protein sequence ID" value="SNR80703.1"/>
    <property type="molecule type" value="Genomic_DNA"/>
</dbReference>
<dbReference type="InterPro" id="IPR000601">
    <property type="entry name" value="PKD_dom"/>
</dbReference>
<dbReference type="InterPro" id="IPR026341">
    <property type="entry name" value="T9SS_type_B"/>
</dbReference>
<keyword evidence="3" id="KW-1185">Reference proteome</keyword>
<comment type="caution">
    <text evidence="2">The sequence shown here is derived from an EMBL/GenBank/DDBJ whole genome shotgun (WGS) entry which is preliminary data.</text>
</comment>
<dbReference type="SMART" id="SM00089">
    <property type="entry name" value="PKD"/>
    <property type="match status" value="1"/>
</dbReference>
<feature type="domain" description="PKD" evidence="1">
    <location>
        <begin position="387"/>
        <end position="440"/>
    </location>
</feature>
<dbReference type="PROSITE" id="PS50093">
    <property type="entry name" value="PKD"/>
    <property type="match status" value="1"/>
</dbReference>
<organism evidence="2 3">
    <name type="scientific">Maribacter sedimenticola</name>
    <dbReference type="NCBI Taxonomy" id="228956"/>
    <lineage>
        <taxon>Bacteria</taxon>
        <taxon>Pseudomonadati</taxon>
        <taxon>Bacteroidota</taxon>
        <taxon>Flavobacteriia</taxon>
        <taxon>Flavobacteriales</taxon>
        <taxon>Flavobacteriaceae</taxon>
        <taxon>Maribacter</taxon>
    </lineage>
</organism>
<dbReference type="SUPFAM" id="SSF63829">
    <property type="entry name" value="Calcium-dependent phosphotriesterase"/>
    <property type="match status" value="1"/>
</dbReference>
<evidence type="ECO:0000313" key="2">
    <source>
        <dbReference type="EMBL" id="SNR80703.1"/>
    </source>
</evidence>
<proteinExistence type="predicted"/>
<dbReference type="Gene3D" id="2.60.40.10">
    <property type="entry name" value="Immunoglobulins"/>
    <property type="match status" value="1"/>
</dbReference>
<reference evidence="2 3" key="1">
    <citation type="submission" date="2017-06" db="EMBL/GenBank/DDBJ databases">
        <authorList>
            <person name="Varghese N."/>
            <person name="Submissions S."/>
        </authorList>
    </citation>
    <scope>NUCLEOTIDE SEQUENCE [LARGE SCALE GENOMIC DNA]</scope>
    <source>
        <strain evidence="2 3">DSM 19840</strain>
    </source>
</reference>
<name>A0ABY1SMA3_9FLAO</name>